<protein>
    <submittedName>
        <fullName evidence="2">FLYWCH-type domain-containing protein</fullName>
    </submittedName>
</protein>
<reference evidence="2" key="1">
    <citation type="submission" date="2017-02" db="UniProtKB">
        <authorList>
            <consortium name="WormBaseParasite"/>
        </authorList>
    </citation>
    <scope>IDENTIFICATION</scope>
</reference>
<proteinExistence type="predicted"/>
<evidence type="ECO:0000313" key="1">
    <source>
        <dbReference type="Proteomes" id="UP000038045"/>
    </source>
</evidence>
<name>A0A0N4Z7E9_PARTI</name>
<keyword evidence="1" id="KW-1185">Reference proteome</keyword>
<dbReference type="WBParaSite" id="PTRK_0000310000.1">
    <property type="protein sequence ID" value="PTRK_0000310000.1"/>
    <property type="gene ID" value="PTRK_0000310000"/>
</dbReference>
<dbReference type="AlphaFoldDB" id="A0A0N4Z7E9"/>
<sequence length="247" mass="29527">MPKSYCDIEYYTCRGRKYKNPYENLGIQKKSSYIPRETNRRCKSLIFFTKTGDRTYKMKNAFSKEDIDNFTSKYYSFDSKNDEVFYPTSFPGILKYNEVKKNNEDQIDSYLNDNKNFKLPSLNILNSGDNNDKMEYRKKSKVITSNIKLPSIYKPNNMMINNEINNELKEQRKRSTMGYNIEDENFIDKSITINENRRLQKLGNQIDELLYIIERNNKERNEKIPQSEFYCPKRSIKPSLNKLIRMD</sequence>
<organism evidence="1 2">
    <name type="scientific">Parastrongyloides trichosuri</name>
    <name type="common">Possum-specific nematode worm</name>
    <dbReference type="NCBI Taxonomy" id="131310"/>
    <lineage>
        <taxon>Eukaryota</taxon>
        <taxon>Metazoa</taxon>
        <taxon>Ecdysozoa</taxon>
        <taxon>Nematoda</taxon>
        <taxon>Chromadorea</taxon>
        <taxon>Rhabditida</taxon>
        <taxon>Tylenchina</taxon>
        <taxon>Panagrolaimomorpha</taxon>
        <taxon>Strongyloidoidea</taxon>
        <taxon>Strongyloididae</taxon>
        <taxon>Parastrongyloides</taxon>
    </lineage>
</organism>
<evidence type="ECO:0000313" key="2">
    <source>
        <dbReference type="WBParaSite" id="PTRK_0000310000.1"/>
    </source>
</evidence>
<accession>A0A0N4Z7E9</accession>
<dbReference type="Proteomes" id="UP000038045">
    <property type="component" value="Unplaced"/>
</dbReference>